<dbReference type="EMBL" id="JBHUOK010000004">
    <property type="protein sequence ID" value="MFD2788779.1"/>
    <property type="molecule type" value="Genomic_DNA"/>
</dbReference>
<accession>A0ABW5VCC4</accession>
<keyword evidence="3" id="KW-1185">Reference proteome</keyword>
<feature type="transmembrane region" description="Helical" evidence="1">
    <location>
        <begin position="42"/>
        <end position="65"/>
    </location>
</feature>
<dbReference type="PANTHER" id="PTHR34989:SF1">
    <property type="entry name" value="PROTEIN HDED"/>
    <property type="match status" value="1"/>
</dbReference>
<feature type="transmembrane region" description="Helical" evidence="1">
    <location>
        <begin position="101"/>
        <end position="121"/>
    </location>
</feature>
<feature type="transmembrane region" description="Helical" evidence="1">
    <location>
        <begin position="159"/>
        <end position="179"/>
    </location>
</feature>
<keyword evidence="1" id="KW-1133">Transmembrane helix</keyword>
<name>A0ABW5VCC4_9FLAO</name>
<dbReference type="RefSeq" id="WP_251806819.1">
    <property type="nucleotide sequence ID" value="NZ_CP166679.1"/>
</dbReference>
<proteinExistence type="predicted"/>
<evidence type="ECO:0000313" key="2">
    <source>
        <dbReference type="EMBL" id="MFD2788779.1"/>
    </source>
</evidence>
<comment type="caution">
    <text evidence="2">The sequence shown here is derived from an EMBL/GenBank/DDBJ whole genome shotgun (WGS) entry which is preliminary data.</text>
</comment>
<gene>
    <name evidence="2" type="ORF">ACFS1K_03280</name>
</gene>
<dbReference type="Proteomes" id="UP001597532">
    <property type="component" value="Unassembled WGS sequence"/>
</dbReference>
<reference evidence="3" key="1">
    <citation type="journal article" date="2019" name="Int. J. Syst. Evol. Microbiol.">
        <title>The Global Catalogue of Microorganisms (GCM) 10K type strain sequencing project: providing services to taxonomists for standard genome sequencing and annotation.</title>
        <authorList>
            <consortium name="The Broad Institute Genomics Platform"/>
            <consortium name="The Broad Institute Genome Sequencing Center for Infectious Disease"/>
            <person name="Wu L."/>
            <person name="Ma J."/>
        </authorList>
    </citation>
    <scope>NUCLEOTIDE SEQUENCE [LARGE SCALE GENOMIC DNA]</scope>
    <source>
        <strain evidence="3">KCTC 52924</strain>
    </source>
</reference>
<sequence>MQTLFLKSIKKAIRHWYIPLLVGIFFVIVSIVAFTAPLSSLITLAILFAMSFLFGGISEIIFSLVNRDQLENWGWTLAFGIITFIVGILLLLNPALSITTLAFYVGFVILFRSIAAISMAIDIKKYGSKNWGSLMALGILGALFSFILLWNPLFAGMSVVVLISLSFLFAGLFSIYFSLQLRRLHKYSKTLSSDLNQRYEQLAEDIRREWDNQ</sequence>
<protein>
    <submittedName>
        <fullName evidence="2">HdeD family acid-resistance protein</fullName>
    </submittedName>
</protein>
<evidence type="ECO:0000313" key="3">
    <source>
        <dbReference type="Proteomes" id="UP001597532"/>
    </source>
</evidence>
<feature type="transmembrane region" description="Helical" evidence="1">
    <location>
        <begin position="16"/>
        <end position="36"/>
    </location>
</feature>
<keyword evidence="1" id="KW-0472">Membrane</keyword>
<evidence type="ECO:0000256" key="1">
    <source>
        <dbReference type="SAM" id="Phobius"/>
    </source>
</evidence>
<organism evidence="2 3">
    <name type="scientific">Arenibacter antarcticus</name>
    <dbReference type="NCBI Taxonomy" id="2040469"/>
    <lineage>
        <taxon>Bacteria</taxon>
        <taxon>Pseudomonadati</taxon>
        <taxon>Bacteroidota</taxon>
        <taxon>Flavobacteriia</taxon>
        <taxon>Flavobacteriales</taxon>
        <taxon>Flavobacteriaceae</taxon>
        <taxon>Arenibacter</taxon>
    </lineage>
</organism>
<keyword evidence="1" id="KW-0812">Transmembrane</keyword>
<dbReference type="PANTHER" id="PTHR34989">
    <property type="entry name" value="PROTEIN HDED"/>
    <property type="match status" value="1"/>
</dbReference>
<dbReference type="InterPro" id="IPR052712">
    <property type="entry name" value="Acid_resist_chaperone_HdeD"/>
</dbReference>
<dbReference type="InterPro" id="IPR005325">
    <property type="entry name" value="DUF308_memb"/>
</dbReference>
<feature type="transmembrane region" description="Helical" evidence="1">
    <location>
        <begin position="77"/>
        <end position="95"/>
    </location>
</feature>
<feature type="transmembrane region" description="Helical" evidence="1">
    <location>
        <begin position="133"/>
        <end position="153"/>
    </location>
</feature>
<dbReference type="Pfam" id="PF03729">
    <property type="entry name" value="DUF308"/>
    <property type="match status" value="2"/>
</dbReference>